<keyword evidence="3 5" id="KW-1133">Transmembrane helix</keyword>
<sequence>MSLKNDLYLTRKPLAGFLAIGMTWAVYFAQMPVIKANVEASDGAYGAAVLFSAFGALAAMWLAPACQKYAKGLALPLGIAALGLGMFGAGAAASLAFLTVALLLASAGSGVVDVLINARVSEIEERSGRSLMNLNHALYSFAYAGGALATGALRSLEVTPVPVFAGVCVILVFFAWASNGVAPDVQDMPDTPHNGLPHLLVFLVGLVVMMAFLAEAASEGWSALHLERTLGGSAGEGAMGPALLGLTMGIGRLSGHALSRWLRDTHLMLVATLVSAAGLVLAALAGSVAVALTGFAIAGLGISVVAPLALALIGRVVAPQVRLAAISRASVLGYGAFFFGPPLMGFIAEGFGLRTAFGAIAAMLCLTALALIPAVARRVAYARA</sequence>
<evidence type="ECO:0000313" key="7">
    <source>
        <dbReference type="EMBL" id="KAJ02845.1"/>
    </source>
</evidence>
<name>A0A061SU77_9RHOB</name>
<dbReference type="GO" id="GO:0022857">
    <property type="term" value="F:transmembrane transporter activity"/>
    <property type="evidence" value="ECO:0007669"/>
    <property type="project" value="InterPro"/>
</dbReference>
<proteinExistence type="predicted"/>
<keyword evidence="4 5" id="KW-0472">Membrane</keyword>
<dbReference type="EMBL" id="JEMU01000009">
    <property type="protein sequence ID" value="KAJ02845.1"/>
    <property type="molecule type" value="Genomic_DNA"/>
</dbReference>
<comment type="subcellular location">
    <subcellularLocation>
        <location evidence="1">Membrane</location>
        <topology evidence="1">Multi-pass membrane protein</topology>
    </subcellularLocation>
</comment>
<dbReference type="PANTHER" id="PTHR23514">
    <property type="entry name" value="BYPASS OF STOP CODON PROTEIN 6"/>
    <property type="match status" value="1"/>
</dbReference>
<dbReference type="GO" id="GO:0016020">
    <property type="term" value="C:membrane"/>
    <property type="evidence" value="ECO:0007669"/>
    <property type="project" value="UniProtKB-SubCell"/>
</dbReference>
<feature type="transmembrane region" description="Helical" evidence="5">
    <location>
        <begin position="267"/>
        <end position="289"/>
    </location>
</feature>
<dbReference type="RefSeq" id="WP_037908742.1">
    <property type="nucleotide sequence ID" value="NZ_JEMU01000009.1"/>
</dbReference>
<gene>
    <name evidence="7" type="ORF">PM02_12190</name>
</gene>
<feature type="transmembrane region" description="Helical" evidence="5">
    <location>
        <begin position="43"/>
        <end position="62"/>
    </location>
</feature>
<evidence type="ECO:0000259" key="6">
    <source>
        <dbReference type="PROSITE" id="PS50850"/>
    </source>
</evidence>
<evidence type="ECO:0000256" key="1">
    <source>
        <dbReference type="ARBA" id="ARBA00004141"/>
    </source>
</evidence>
<evidence type="ECO:0000256" key="4">
    <source>
        <dbReference type="ARBA" id="ARBA00023136"/>
    </source>
</evidence>
<evidence type="ECO:0000313" key="8">
    <source>
        <dbReference type="Proteomes" id="UP000027337"/>
    </source>
</evidence>
<dbReference type="InterPro" id="IPR020846">
    <property type="entry name" value="MFS_dom"/>
</dbReference>
<keyword evidence="8" id="KW-1185">Reference proteome</keyword>
<dbReference type="STRING" id="83219.PM02_12190"/>
<dbReference type="eggNOG" id="COG2814">
    <property type="taxonomic scope" value="Bacteria"/>
</dbReference>
<dbReference type="PANTHER" id="PTHR23514:SF13">
    <property type="entry name" value="INNER MEMBRANE PROTEIN YBJJ"/>
    <property type="match status" value="1"/>
</dbReference>
<evidence type="ECO:0000256" key="5">
    <source>
        <dbReference type="SAM" id="Phobius"/>
    </source>
</evidence>
<reference evidence="7 8" key="1">
    <citation type="journal article" date="2014" name="Genome Announc.">
        <title>Draft Genome Sequences of Two Isolates of the Roseobacter Group, Sulfitobacter sp. Strains 3SOLIMAR09 and 1FIGIMAR09, from Harbors of Mallorca Island (Mediterranean Sea).</title>
        <authorList>
            <person name="Mas-Llado M."/>
            <person name="Pina-Villalonga J.M."/>
            <person name="Brunet-Galmes I."/>
            <person name="Nogales B."/>
            <person name="Bosch R."/>
        </authorList>
    </citation>
    <scope>NUCLEOTIDE SEQUENCE [LARGE SCALE GENOMIC DNA]</scope>
    <source>
        <strain evidence="7 8">1FIGIMAR09</strain>
    </source>
</reference>
<comment type="caution">
    <text evidence="7">The sequence shown here is derived from an EMBL/GenBank/DDBJ whole genome shotgun (WGS) entry which is preliminary data.</text>
</comment>
<dbReference type="AlphaFoldDB" id="A0A061SU77"/>
<feature type="domain" description="Major facilitator superfamily (MFS) profile" evidence="6">
    <location>
        <begin position="200"/>
        <end position="384"/>
    </location>
</feature>
<feature type="transmembrane region" description="Helical" evidence="5">
    <location>
        <begin position="199"/>
        <end position="218"/>
    </location>
</feature>
<evidence type="ECO:0000256" key="3">
    <source>
        <dbReference type="ARBA" id="ARBA00022989"/>
    </source>
</evidence>
<feature type="transmembrane region" description="Helical" evidence="5">
    <location>
        <begin position="354"/>
        <end position="376"/>
    </location>
</feature>
<dbReference type="PROSITE" id="PS50850">
    <property type="entry name" value="MFS"/>
    <property type="match status" value="1"/>
</dbReference>
<dbReference type="InterPro" id="IPR036259">
    <property type="entry name" value="MFS_trans_sf"/>
</dbReference>
<protein>
    <submittedName>
        <fullName evidence="7">Transporter</fullName>
    </submittedName>
</protein>
<feature type="transmembrane region" description="Helical" evidence="5">
    <location>
        <begin position="238"/>
        <end position="255"/>
    </location>
</feature>
<keyword evidence="2 5" id="KW-0812">Transmembrane</keyword>
<feature type="transmembrane region" description="Helical" evidence="5">
    <location>
        <begin position="12"/>
        <end position="31"/>
    </location>
</feature>
<feature type="transmembrane region" description="Helical" evidence="5">
    <location>
        <begin position="69"/>
        <end position="89"/>
    </location>
</feature>
<dbReference type="InterPro" id="IPR051788">
    <property type="entry name" value="MFS_Transporter"/>
</dbReference>
<feature type="transmembrane region" description="Helical" evidence="5">
    <location>
        <begin position="295"/>
        <end position="317"/>
    </location>
</feature>
<organism evidence="7 8">
    <name type="scientific">Sulfitobacter mediterraneus</name>
    <dbReference type="NCBI Taxonomy" id="83219"/>
    <lineage>
        <taxon>Bacteria</taxon>
        <taxon>Pseudomonadati</taxon>
        <taxon>Pseudomonadota</taxon>
        <taxon>Alphaproteobacteria</taxon>
        <taxon>Rhodobacterales</taxon>
        <taxon>Roseobacteraceae</taxon>
        <taxon>Sulfitobacter</taxon>
    </lineage>
</organism>
<accession>A0A061SU77</accession>
<dbReference type="Gene3D" id="1.20.1250.20">
    <property type="entry name" value="MFS general substrate transporter like domains"/>
    <property type="match status" value="2"/>
</dbReference>
<feature type="transmembrane region" description="Helical" evidence="5">
    <location>
        <begin position="95"/>
        <end position="116"/>
    </location>
</feature>
<evidence type="ECO:0000256" key="2">
    <source>
        <dbReference type="ARBA" id="ARBA00022692"/>
    </source>
</evidence>
<feature type="transmembrane region" description="Helical" evidence="5">
    <location>
        <begin position="137"/>
        <end position="155"/>
    </location>
</feature>
<dbReference type="SUPFAM" id="SSF103473">
    <property type="entry name" value="MFS general substrate transporter"/>
    <property type="match status" value="1"/>
</dbReference>
<dbReference type="Proteomes" id="UP000027337">
    <property type="component" value="Unassembled WGS sequence"/>
</dbReference>
<feature type="transmembrane region" description="Helical" evidence="5">
    <location>
        <begin position="329"/>
        <end position="348"/>
    </location>
</feature>
<feature type="transmembrane region" description="Helical" evidence="5">
    <location>
        <begin position="161"/>
        <end position="178"/>
    </location>
</feature>